<keyword evidence="22" id="KW-1185">Reference proteome</keyword>
<evidence type="ECO:0000256" key="13">
    <source>
        <dbReference type="ARBA" id="ARBA00022723"/>
    </source>
</evidence>
<evidence type="ECO:0000256" key="10">
    <source>
        <dbReference type="ARBA" id="ARBA00022628"/>
    </source>
</evidence>
<evidence type="ECO:0000256" key="14">
    <source>
        <dbReference type="ARBA" id="ARBA00022833"/>
    </source>
</evidence>
<keyword evidence="11 19" id="KW-0808">Transferase</keyword>
<dbReference type="PROSITE" id="PS50970">
    <property type="entry name" value="HCY"/>
    <property type="match status" value="1"/>
</dbReference>
<dbReference type="FunFam" id="3.20.20.330:FF:000001">
    <property type="entry name" value="Methionine synthase"/>
    <property type="match status" value="1"/>
</dbReference>
<dbReference type="Proteomes" id="UP001138802">
    <property type="component" value="Unassembled WGS sequence"/>
</dbReference>
<protein>
    <recommendedName>
        <fullName evidence="7">Methionine synthase</fullName>
        <ecNumber evidence="6">2.1.1.13</ecNumber>
    </recommendedName>
    <alternativeName>
        <fullName evidence="18">5-methyltetrahydrofolate--homocysteine methyltransferase</fullName>
    </alternativeName>
</protein>
<dbReference type="Pfam" id="PF02574">
    <property type="entry name" value="S-methyl_trans"/>
    <property type="match status" value="1"/>
</dbReference>
<evidence type="ECO:0000256" key="18">
    <source>
        <dbReference type="ARBA" id="ARBA00031040"/>
    </source>
</evidence>
<dbReference type="GO" id="GO:0031419">
    <property type="term" value="F:cobalamin binding"/>
    <property type="evidence" value="ECO:0007669"/>
    <property type="project" value="UniProtKB-KW"/>
</dbReference>
<feature type="binding site" evidence="19">
    <location>
        <position position="247"/>
    </location>
    <ligand>
        <name>Zn(2+)</name>
        <dbReference type="ChEBI" id="CHEBI:29105"/>
    </ligand>
</feature>
<dbReference type="SUPFAM" id="SSF82282">
    <property type="entry name" value="Homocysteine S-methyltransferase"/>
    <property type="match status" value="1"/>
</dbReference>
<evidence type="ECO:0000256" key="4">
    <source>
        <dbReference type="ARBA" id="ARBA00005178"/>
    </source>
</evidence>
<dbReference type="GO" id="GO:0046872">
    <property type="term" value="F:metal ion binding"/>
    <property type="evidence" value="ECO:0007669"/>
    <property type="project" value="UniProtKB-KW"/>
</dbReference>
<proteinExistence type="inferred from homology"/>
<comment type="catalytic activity">
    <reaction evidence="1">
        <text>(6S)-5-methyl-5,6,7,8-tetrahydrofolate + L-homocysteine = (6S)-5,6,7,8-tetrahydrofolate + L-methionine</text>
        <dbReference type="Rhea" id="RHEA:11172"/>
        <dbReference type="ChEBI" id="CHEBI:18608"/>
        <dbReference type="ChEBI" id="CHEBI:57453"/>
        <dbReference type="ChEBI" id="CHEBI:57844"/>
        <dbReference type="ChEBI" id="CHEBI:58199"/>
        <dbReference type="EC" id="2.1.1.13"/>
    </reaction>
</comment>
<evidence type="ECO:0000256" key="6">
    <source>
        <dbReference type="ARBA" id="ARBA00012032"/>
    </source>
</evidence>
<comment type="pathway">
    <text evidence="4">Amino-acid biosynthesis; L-methionine biosynthesis via de novo pathway; L-methionine from L-homocysteine (MetH route): step 1/1.</text>
</comment>
<name>A0A9X0WJY5_9GAMM</name>
<keyword evidence="12" id="KW-0949">S-adenosyl-L-methionine</keyword>
<evidence type="ECO:0000256" key="12">
    <source>
        <dbReference type="ARBA" id="ARBA00022691"/>
    </source>
</evidence>
<dbReference type="GO" id="GO:0046653">
    <property type="term" value="P:tetrahydrofolate metabolic process"/>
    <property type="evidence" value="ECO:0007669"/>
    <property type="project" value="TreeGrafter"/>
</dbReference>
<gene>
    <name evidence="21" type="ORF">CKO25_15105</name>
</gene>
<evidence type="ECO:0000256" key="1">
    <source>
        <dbReference type="ARBA" id="ARBA00001700"/>
    </source>
</evidence>
<dbReference type="PANTHER" id="PTHR45833:SF1">
    <property type="entry name" value="METHIONINE SYNTHASE"/>
    <property type="match status" value="1"/>
</dbReference>
<dbReference type="GO" id="GO:0032259">
    <property type="term" value="P:methylation"/>
    <property type="evidence" value="ECO:0007669"/>
    <property type="project" value="UniProtKB-KW"/>
</dbReference>
<dbReference type="EMBL" id="NRSD01000017">
    <property type="protein sequence ID" value="MBK1645953.1"/>
    <property type="molecule type" value="Genomic_DNA"/>
</dbReference>
<evidence type="ECO:0000256" key="11">
    <source>
        <dbReference type="ARBA" id="ARBA00022679"/>
    </source>
</evidence>
<evidence type="ECO:0000313" key="22">
    <source>
        <dbReference type="Proteomes" id="UP001138802"/>
    </source>
</evidence>
<dbReference type="GO" id="GO:0008705">
    <property type="term" value="F:methionine synthase activity"/>
    <property type="evidence" value="ECO:0007669"/>
    <property type="project" value="UniProtKB-EC"/>
</dbReference>
<sequence length="359" mass="38625">MPDSRTRLTDLANRRILILDGAMGTMIQRYDLTEADYRGAAFKDWPSDLKGNNDLLSLTKPEVIRAIHDAYLEAGADIIETNTFNGNRLSQADYGLGAHTCEIVTAAARLARDVADAWTAKTPEKPRFVAGVLGPTSKTASISPDVNDPGARNTHFDELVQVYAEATRALLTGAVDLILIETIFDTLNAKAAAFAVDQVFEEDGVVLPVMISGTITDASGRTLSGQTVEAFYNSLRHVKPFAIGLNCALGPDLLRPHVEDMARIAESYTTFHPNAGLPNEMGGYDMTPHQMAEHIAEWATSGFLNIVGGCCGSTPEHIRAIAEAVAGQPPRQPHCADHRMRLSGLEAFNVEASPGPATD</sequence>
<keyword evidence="13 19" id="KW-0479">Metal-binding</keyword>
<evidence type="ECO:0000256" key="17">
    <source>
        <dbReference type="ARBA" id="ARBA00025552"/>
    </source>
</evidence>
<evidence type="ECO:0000313" key="21">
    <source>
        <dbReference type="EMBL" id="MBK1645953.1"/>
    </source>
</evidence>
<keyword evidence="16" id="KW-0170">Cobalt</keyword>
<evidence type="ECO:0000256" key="2">
    <source>
        <dbReference type="ARBA" id="ARBA00001947"/>
    </source>
</evidence>
<evidence type="ECO:0000256" key="8">
    <source>
        <dbReference type="ARBA" id="ARBA00022603"/>
    </source>
</evidence>
<evidence type="ECO:0000259" key="20">
    <source>
        <dbReference type="PROSITE" id="PS50970"/>
    </source>
</evidence>
<keyword evidence="8 19" id="KW-0489">Methyltransferase</keyword>
<accession>A0A9X0WJY5</accession>
<evidence type="ECO:0000256" key="5">
    <source>
        <dbReference type="ARBA" id="ARBA00010398"/>
    </source>
</evidence>
<evidence type="ECO:0000256" key="19">
    <source>
        <dbReference type="PROSITE-ProRule" id="PRU00333"/>
    </source>
</evidence>
<dbReference type="InterPro" id="IPR050554">
    <property type="entry name" value="Met_Synthase/Corrinoid"/>
</dbReference>
<evidence type="ECO:0000256" key="16">
    <source>
        <dbReference type="ARBA" id="ARBA00023285"/>
    </source>
</evidence>
<organism evidence="21 22">
    <name type="scientific">Thiocapsa imhoffii</name>
    <dbReference type="NCBI Taxonomy" id="382777"/>
    <lineage>
        <taxon>Bacteria</taxon>
        <taxon>Pseudomonadati</taxon>
        <taxon>Pseudomonadota</taxon>
        <taxon>Gammaproteobacteria</taxon>
        <taxon>Chromatiales</taxon>
        <taxon>Chromatiaceae</taxon>
        <taxon>Thiocapsa</taxon>
    </lineage>
</organism>
<keyword evidence="14 19" id="KW-0862">Zinc</keyword>
<dbReference type="Gene3D" id="3.20.20.330">
    <property type="entry name" value="Homocysteine-binding-like domain"/>
    <property type="match status" value="1"/>
</dbReference>
<comment type="cofactor">
    <cofactor evidence="2 19">
        <name>Zn(2+)</name>
        <dbReference type="ChEBI" id="CHEBI:29105"/>
    </cofactor>
</comment>
<dbReference type="PANTHER" id="PTHR45833">
    <property type="entry name" value="METHIONINE SYNTHASE"/>
    <property type="match status" value="1"/>
</dbReference>
<comment type="similarity">
    <text evidence="5">Belongs to the vitamin-B12 dependent methionine synthase family.</text>
</comment>
<keyword evidence="9" id="KW-0028">Amino-acid biosynthesis</keyword>
<dbReference type="GO" id="GO:0050667">
    <property type="term" value="P:homocysteine metabolic process"/>
    <property type="evidence" value="ECO:0007669"/>
    <property type="project" value="TreeGrafter"/>
</dbReference>
<feature type="binding site" evidence="19">
    <location>
        <position position="311"/>
    </location>
    <ligand>
        <name>Zn(2+)</name>
        <dbReference type="ChEBI" id="CHEBI:29105"/>
    </ligand>
</feature>
<evidence type="ECO:0000256" key="15">
    <source>
        <dbReference type="ARBA" id="ARBA00023167"/>
    </source>
</evidence>
<dbReference type="EC" id="2.1.1.13" evidence="6"/>
<dbReference type="AlphaFoldDB" id="A0A9X0WJY5"/>
<keyword evidence="15" id="KW-0486">Methionine biosynthesis</keyword>
<evidence type="ECO:0000256" key="3">
    <source>
        <dbReference type="ARBA" id="ARBA00001956"/>
    </source>
</evidence>
<comment type="function">
    <text evidence="17">Catalyzes the transfer of a methyl group from methyl-cobalamin to homocysteine, yielding enzyme-bound cob(I)alamin and methionine. Subsequently, remethylates the cofactor using methyltetrahydrofolate.</text>
</comment>
<comment type="cofactor">
    <cofactor evidence="3">
        <name>methylcob(III)alamin</name>
        <dbReference type="ChEBI" id="CHEBI:28115"/>
    </cofactor>
</comment>
<comment type="caution">
    <text evidence="21">The sequence shown here is derived from an EMBL/GenBank/DDBJ whole genome shotgun (WGS) entry which is preliminary data.</text>
</comment>
<evidence type="ECO:0000256" key="9">
    <source>
        <dbReference type="ARBA" id="ARBA00022605"/>
    </source>
</evidence>
<evidence type="ECO:0000256" key="7">
    <source>
        <dbReference type="ARBA" id="ARBA00013998"/>
    </source>
</evidence>
<feature type="domain" description="Hcy-binding" evidence="20">
    <location>
        <begin position="5"/>
        <end position="325"/>
    </location>
</feature>
<dbReference type="InterPro" id="IPR036589">
    <property type="entry name" value="HCY_dom_sf"/>
</dbReference>
<reference evidence="21 22" key="1">
    <citation type="journal article" date="2020" name="Microorganisms">
        <title>Osmotic Adaptation and Compatible Solute Biosynthesis of Phototrophic Bacteria as Revealed from Genome Analyses.</title>
        <authorList>
            <person name="Imhoff J.F."/>
            <person name="Rahn T."/>
            <person name="Kunzel S."/>
            <person name="Keller A."/>
            <person name="Neulinger S.C."/>
        </authorList>
    </citation>
    <scope>NUCLEOTIDE SEQUENCE [LARGE SCALE GENOMIC DNA]</scope>
    <source>
        <strain evidence="21 22">DSM 21303</strain>
    </source>
</reference>
<keyword evidence="10" id="KW-0846">Cobalamin</keyword>
<feature type="binding site" evidence="19">
    <location>
        <position position="310"/>
    </location>
    <ligand>
        <name>Zn(2+)</name>
        <dbReference type="ChEBI" id="CHEBI:29105"/>
    </ligand>
</feature>
<dbReference type="InterPro" id="IPR003726">
    <property type="entry name" value="HCY_dom"/>
</dbReference>
<dbReference type="GO" id="GO:0005829">
    <property type="term" value="C:cytosol"/>
    <property type="evidence" value="ECO:0007669"/>
    <property type="project" value="TreeGrafter"/>
</dbReference>